<keyword evidence="4" id="KW-0808">Transferase</keyword>
<dbReference type="GO" id="GO:0004360">
    <property type="term" value="F:glutamine-fructose-6-phosphate transaminase (isomerizing) activity"/>
    <property type="evidence" value="ECO:0007669"/>
    <property type="project" value="UniProtKB-EC"/>
</dbReference>
<dbReference type="GO" id="GO:0006002">
    <property type="term" value="P:fructose 6-phosphate metabolic process"/>
    <property type="evidence" value="ECO:0007669"/>
    <property type="project" value="TreeGrafter"/>
</dbReference>
<evidence type="ECO:0000256" key="2">
    <source>
        <dbReference type="ARBA" id="ARBA00012916"/>
    </source>
</evidence>
<evidence type="ECO:0000256" key="4">
    <source>
        <dbReference type="ARBA" id="ARBA00022679"/>
    </source>
</evidence>
<accession>A0A183CN76</accession>
<feature type="domain" description="Glutamine amidotransferase type-2" evidence="6">
    <location>
        <begin position="1"/>
        <end position="266"/>
    </location>
</feature>
<dbReference type="Gene3D" id="3.60.20.10">
    <property type="entry name" value="Glutamine Phosphoribosylpyrophosphate, subunit 1, domain 1"/>
    <property type="match status" value="1"/>
</dbReference>
<name>A0A183CN76_GLOPA</name>
<dbReference type="InterPro" id="IPR017932">
    <property type="entry name" value="GATase_2_dom"/>
</dbReference>
<dbReference type="SUPFAM" id="SSF56235">
    <property type="entry name" value="N-terminal nucleophile aminohydrolases (Ntn hydrolases)"/>
    <property type="match status" value="1"/>
</dbReference>
<keyword evidence="5" id="KW-0315">Glutamine amidotransferase</keyword>
<proteinExistence type="predicted"/>
<evidence type="ECO:0000256" key="3">
    <source>
        <dbReference type="ARBA" id="ARBA00022576"/>
    </source>
</evidence>
<dbReference type="Proteomes" id="UP000050741">
    <property type="component" value="Unassembled WGS sequence"/>
</dbReference>
<reference evidence="7" key="1">
    <citation type="submission" date="2013-12" db="EMBL/GenBank/DDBJ databases">
        <authorList>
            <person name="Aslett M."/>
        </authorList>
    </citation>
    <scope>NUCLEOTIDE SEQUENCE [LARGE SCALE GENOMIC DNA]</scope>
    <source>
        <strain evidence="7">Lindley</strain>
    </source>
</reference>
<sequence>MRGLHQMEYRFYDSAGIAIDGNAPNSDVPVAVYRKKGDLHVLLEHINAEEVYGDAIRNNHCGIGHIRWATHGTICDSNAQPQPSKNSNDFVIVQNGISNFNEIKNDLENMGCSPFESETDTQLVARLTQILYEQNKQWSLLQIVQNVVQRLEGQFALAVKSGHFPNQLVATQRGCYLLVGIKPKSSLTNDLPVYYYKEEKKGQAGFQSQFCEKTAVGTSSSAQSARPCDAAFEIEYFVASDASSVIEHTRRIIVLEDGDMAFIKDGTLLIDYSSRRSTVSARKNRFDALYFGPAGISNVEDAKSRQEAIHWAKTRMRRAFEVPWAVLEFSVSGINIRDLNVEVRNIVLSLNDFAMIYELQRDAYYNIS</sequence>
<dbReference type="EC" id="2.6.1.16" evidence="2"/>
<evidence type="ECO:0000256" key="1">
    <source>
        <dbReference type="ARBA" id="ARBA00001031"/>
    </source>
</evidence>
<reference evidence="8" key="3">
    <citation type="submission" date="2016-06" db="UniProtKB">
        <authorList>
            <consortium name="WormBaseParasite"/>
        </authorList>
    </citation>
    <scope>IDENTIFICATION</scope>
</reference>
<dbReference type="GO" id="GO:0006047">
    <property type="term" value="P:UDP-N-acetylglucosamine metabolic process"/>
    <property type="evidence" value="ECO:0007669"/>
    <property type="project" value="TreeGrafter"/>
</dbReference>
<protein>
    <recommendedName>
        <fullName evidence="2">glutamine--fructose-6-phosphate transaminase (isomerizing)</fullName>
        <ecNumber evidence="2">2.6.1.16</ecNumber>
    </recommendedName>
</protein>
<dbReference type="GO" id="GO:0006487">
    <property type="term" value="P:protein N-linked glycosylation"/>
    <property type="evidence" value="ECO:0007669"/>
    <property type="project" value="TreeGrafter"/>
</dbReference>
<dbReference type="PANTHER" id="PTHR10937">
    <property type="entry name" value="GLUCOSAMINE--FRUCTOSE-6-PHOSPHATE AMINOTRANSFERASE, ISOMERIZING"/>
    <property type="match status" value="1"/>
</dbReference>
<dbReference type="InterPro" id="IPR029055">
    <property type="entry name" value="Ntn_hydrolases_N"/>
</dbReference>
<keyword evidence="3" id="KW-0032">Aminotransferase</keyword>
<dbReference type="WBParaSite" id="GPLIN_001433300">
    <property type="protein sequence ID" value="GPLIN_001433300"/>
    <property type="gene ID" value="GPLIN_001433300"/>
</dbReference>
<evidence type="ECO:0000313" key="7">
    <source>
        <dbReference type="Proteomes" id="UP000050741"/>
    </source>
</evidence>
<dbReference type="AlphaFoldDB" id="A0A183CN76"/>
<dbReference type="PANTHER" id="PTHR10937:SF0">
    <property type="entry name" value="GLUTAMINE--FRUCTOSE-6-PHOSPHATE TRANSAMINASE (ISOMERIZING)"/>
    <property type="match status" value="1"/>
</dbReference>
<evidence type="ECO:0000259" key="6">
    <source>
        <dbReference type="PROSITE" id="PS51278"/>
    </source>
</evidence>
<comment type="catalytic activity">
    <reaction evidence="1">
        <text>D-fructose 6-phosphate + L-glutamine = D-glucosamine 6-phosphate + L-glutamate</text>
        <dbReference type="Rhea" id="RHEA:13237"/>
        <dbReference type="ChEBI" id="CHEBI:29985"/>
        <dbReference type="ChEBI" id="CHEBI:58359"/>
        <dbReference type="ChEBI" id="CHEBI:58725"/>
        <dbReference type="ChEBI" id="CHEBI:61527"/>
        <dbReference type="EC" id="2.6.1.16"/>
    </reaction>
</comment>
<organism evidence="7 8">
    <name type="scientific">Globodera pallida</name>
    <name type="common">Potato cyst nematode worm</name>
    <name type="synonym">Heterodera pallida</name>
    <dbReference type="NCBI Taxonomy" id="36090"/>
    <lineage>
        <taxon>Eukaryota</taxon>
        <taxon>Metazoa</taxon>
        <taxon>Ecdysozoa</taxon>
        <taxon>Nematoda</taxon>
        <taxon>Chromadorea</taxon>
        <taxon>Rhabditida</taxon>
        <taxon>Tylenchina</taxon>
        <taxon>Tylenchomorpha</taxon>
        <taxon>Tylenchoidea</taxon>
        <taxon>Heteroderidae</taxon>
        <taxon>Heteroderinae</taxon>
        <taxon>Globodera</taxon>
    </lineage>
</organism>
<evidence type="ECO:0000256" key="5">
    <source>
        <dbReference type="ARBA" id="ARBA00022962"/>
    </source>
</evidence>
<evidence type="ECO:0000313" key="8">
    <source>
        <dbReference type="WBParaSite" id="GPLIN_001433300"/>
    </source>
</evidence>
<dbReference type="PROSITE" id="PS51278">
    <property type="entry name" value="GATASE_TYPE_2"/>
    <property type="match status" value="1"/>
</dbReference>
<keyword evidence="7" id="KW-1185">Reference proteome</keyword>
<reference evidence="7" key="2">
    <citation type="submission" date="2014-05" db="EMBL/GenBank/DDBJ databases">
        <title>The genome and life-stage specific transcriptomes of Globodera pallida elucidate key aspects of plant parasitism by a cyst nematode.</title>
        <authorList>
            <person name="Cotton J.A."/>
            <person name="Lilley C.J."/>
            <person name="Jones L.M."/>
            <person name="Kikuchi T."/>
            <person name="Reid A.J."/>
            <person name="Thorpe P."/>
            <person name="Tsai I.J."/>
            <person name="Beasley H."/>
            <person name="Blok V."/>
            <person name="Cock P.J.A."/>
            <person name="Van den Akker S.E."/>
            <person name="Holroyd N."/>
            <person name="Hunt M."/>
            <person name="Mantelin S."/>
            <person name="Naghra H."/>
            <person name="Pain A."/>
            <person name="Palomares-Rius J.E."/>
            <person name="Zarowiecki M."/>
            <person name="Berriman M."/>
            <person name="Jones J.T."/>
            <person name="Urwin P.E."/>
        </authorList>
    </citation>
    <scope>NUCLEOTIDE SEQUENCE [LARGE SCALE GENOMIC DNA]</scope>
    <source>
        <strain evidence="7">Lindley</strain>
    </source>
</reference>
<dbReference type="Pfam" id="PF13522">
    <property type="entry name" value="GATase_6"/>
    <property type="match status" value="1"/>
</dbReference>